<proteinExistence type="predicted"/>
<dbReference type="InterPro" id="IPR002035">
    <property type="entry name" value="VWF_A"/>
</dbReference>
<dbReference type="Proteomes" id="UP000299084">
    <property type="component" value="Unassembled WGS sequence"/>
</dbReference>
<organism evidence="4 5">
    <name type="scientific">Camelus dromedarius</name>
    <name type="common">Dromedary</name>
    <name type="synonym">Arabian camel</name>
    <dbReference type="NCBI Taxonomy" id="9838"/>
    <lineage>
        <taxon>Eukaryota</taxon>
        <taxon>Metazoa</taxon>
        <taxon>Chordata</taxon>
        <taxon>Craniata</taxon>
        <taxon>Vertebrata</taxon>
        <taxon>Euteleostomi</taxon>
        <taxon>Mammalia</taxon>
        <taxon>Eutheria</taxon>
        <taxon>Laurasiatheria</taxon>
        <taxon>Artiodactyla</taxon>
        <taxon>Tylopoda</taxon>
        <taxon>Camelidae</taxon>
        <taxon>Camelus</taxon>
    </lineage>
</organism>
<dbReference type="InterPro" id="IPR013783">
    <property type="entry name" value="Ig-like_fold"/>
</dbReference>
<dbReference type="Pfam" id="PF00041">
    <property type="entry name" value="fn3"/>
    <property type="match status" value="1"/>
</dbReference>
<dbReference type="GO" id="GO:0035987">
    <property type="term" value="P:endodermal cell differentiation"/>
    <property type="evidence" value="ECO:0007669"/>
    <property type="project" value="TreeGrafter"/>
</dbReference>
<gene>
    <name evidence="4" type="ORF">Cadr_000031023</name>
</gene>
<dbReference type="CDD" id="cd00063">
    <property type="entry name" value="FN3"/>
    <property type="match status" value="1"/>
</dbReference>
<dbReference type="InterPro" id="IPR036116">
    <property type="entry name" value="FN3_sf"/>
</dbReference>
<dbReference type="PROSITE" id="PS50853">
    <property type="entry name" value="FN3"/>
    <property type="match status" value="1"/>
</dbReference>
<dbReference type="InterPro" id="IPR036465">
    <property type="entry name" value="vWFA_dom_sf"/>
</dbReference>
<evidence type="ECO:0000313" key="5">
    <source>
        <dbReference type="Proteomes" id="UP000299084"/>
    </source>
</evidence>
<dbReference type="EMBL" id="JWIN03000042">
    <property type="protein sequence ID" value="KAB1252342.1"/>
    <property type="molecule type" value="Genomic_DNA"/>
</dbReference>
<evidence type="ECO:0000256" key="1">
    <source>
        <dbReference type="ARBA" id="ARBA00004498"/>
    </source>
</evidence>
<keyword evidence="2" id="KW-0272">Extracellular matrix</keyword>
<dbReference type="GO" id="GO:0005615">
    <property type="term" value="C:extracellular space"/>
    <property type="evidence" value="ECO:0007669"/>
    <property type="project" value="TreeGrafter"/>
</dbReference>
<keyword evidence="2" id="KW-0964">Secreted</keyword>
<dbReference type="GO" id="GO:0005581">
    <property type="term" value="C:collagen trimer"/>
    <property type="evidence" value="ECO:0007669"/>
    <property type="project" value="UniProtKB-KW"/>
</dbReference>
<dbReference type="PANTHER" id="PTHR24020">
    <property type="entry name" value="COLLAGEN ALPHA"/>
    <property type="match status" value="1"/>
</dbReference>
<dbReference type="SUPFAM" id="SSF53300">
    <property type="entry name" value="vWA-like"/>
    <property type="match status" value="1"/>
</dbReference>
<dbReference type="Gene3D" id="2.60.40.10">
    <property type="entry name" value="Immunoglobulins"/>
    <property type="match status" value="1"/>
</dbReference>
<keyword evidence="4" id="KW-0176">Collagen</keyword>
<dbReference type="InterPro" id="IPR050525">
    <property type="entry name" value="ECM_Assembly_Org"/>
</dbReference>
<dbReference type="PANTHER" id="PTHR24020:SF17">
    <property type="entry name" value="COLLAGEN ALPHA-1(XII) CHAIN"/>
    <property type="match status" value="1"/>
</dbReference>
<protein>
    <submittedName>
        <fullName evidence="4">Collagen alpha-1 chain</fullName>
    </submittedName>
</protein>
<keyword evidence="5" id="KW-1185">Reference proteome</keyword>
<evidence type="ECO:0000256" key="2">
    <source>
        <dbReference type="ARBA" id="ARBA00022530"/>
    </source>
</evidence>
<dbReference type="Pfam" id="PF00092">
    <property type="entry name" value="VWA"/>
    <property type="match status" value="1"/>
</dbReference>
<sequence length="145" mass="16314">MKKQNTRVTWKPAPGKVISYRVVYQPHGGRRQLVAKVPPTVTSAVLKQLQPQTTYDITVLPDYKREEGKLRQGSGMTDMALNFICQQSFKTQAGMRRRARKIGVLITDDVEAPSKQLKDEGVELFAVGIKNADEAKLKDDCSRPR</sequence>
<dbReference type="InterPro" id="IPR003961">
    <property type="entry name" value="FN3_dom"/>
</dbReference>
<accession>A0A5N4C0F6</accession>
<feature type="domain" description="Fibronectin type-III" evidence="3">
    <location>
        <begin position="1"/>
        <end position="82"/>
    </location>
</feature>
<comment type="subcellular location">
    <subcellularLocation>
        <location evidence="1">Secreted</location>
        <location evidence="1">Extracellular space</location>
        <location evidence="1">Extracellular matrix</location>
    </subcellularLocation>
</comment>
<evidence type="ECO:0000259" key="3">
    <source>
        <dbReference type="PROSITE" id="PS50853"/>
    </source>
</evidence>
<reference evidence="4 5" key="1">
    <citation type="journal article" date="2019" name="Mol. Ecol. Resour.">
        <title>Improving Illumina assemblies with Hi-C and long reads: an example with the North African dromedary.</title>
        <authorList>
            <person name="Elbers J.P."/>
            <person name="Rogers M.F."/>
            <person name="Perelman P.L."/>
            <person name="Proskuryakova A.A."/>
            <person name="Serdyukova N.A."/>
            <person name="Johnson W.E."/>
            <person name="Horin P."/>
            <person name="Corander J."/>
            <person name="Murphy D."/>
            <person name="Burger P.A."/>
        </authorList>
    </citation>
    <scope>NUCLEOTIDE SEQUENCE [LARGE SCALE GENOMIC DNA]</scope>
    <source>
        <strain evidence="4">Drom800</strain>
        <tissue evidence="4">Blood</tissue>
    </source>
</reference>
<name>A0A5N4C0F6_CAMDR</name>
<comment type="caution">
    <text evidence="4">The sequence shown here is derived from an EMBL/GenBank/DDBJ whole genome shotgun (WGS) entry which is preliminary data.</text>
</comment>
<dbReference type="AlphaFoldDB" id="A0A5N4C0F6"/>
<dbReference type="SUPFAM" id="SSF49265">
    <property type="entry name" value="Fibronectin type III"/>
    <property type="match status" value="1"/>
</dbReference>
<evidence type="ECO:0000313" key="4">
    <source>
        <dbReference type="EMBL" id="KAB1252342.1"/>
    </source>
</evidence>